<dbReference type="EMBL" id="VSRR010000225">
    <property type="protein sequence ID" value="MPC12604.1"/>
    <property type="molecule type" value="Genomic_DNA"/>
</dbReference>
<reference evidence="2 3" key="1">
    <citation type="submission" date="2019-05" db="EMBL/GenBank/DDBJ databases">
        <title>Another draft genome of Portunus trituberculatus and its Hox gene families provides insights of decapod evolution.</title>
        <authorList>
            <person name="Jeong J.-H."/>
            <person name="Song I."/>
            <person name="Kim S."/>
            <person name="Choi T."/>
            <person name="Kim D."/>
            <person name="Ryu S."/>
            <person name="Kim W."/>
        </authorList>
    </citation>
    <scope>NUCLEOTIDE SEQUENCE [LARGE SCALE GENOMIC DNA]</scope>
    <source>
        <tissue evidence="2">Muscle</tissue>
    </source>
</reference>
<feature type="region of interest" description="Disordered" evidence="1">
    <location>
        <begin position="1"/>
        <end position="31"/>
    </location>
</feature>
<dbReference type="AlphaFoldDB" id="A0A5B7CV70"/>
<organism evidence="2 3">
    <name type="scientific">Portunus trituberculatus</name>
    <name type="common">Swimming crab</name>
    <name type="synonym">Neptunus trituberculatus</name>
    <dbReference type="NCBI Taxonomy" id="210409"/>
    <lineage>
        <taxon>Eukaryota</taxon>
        <taxon>Metazoa</taxon>
        <taxon>Ecdysozoa</taxon>
        <taxon>Arthropoda</taxon>
        <taxon>Crustacea</taxon>
        <taxon>Multicrustacea</taxon>
        <taxon>Malacostraca</taxon>
        <taxon>Eumalacostraca</taxon>
        <taxon>Eucarida</taxon>
        <taxon>Decapoda</taxon>
        <taxon>Pleocyemata</taxon>
        <taxon>Brachyura</taxon>
        <taxon>Eubrachyura</taxon>
        <taxon>Portunoidea</taxon>
        <taxon>Portunidae</taxon>
        <taxon>Portuninae</taxon>
        <taxon>Portunus</taxon>
    </lineage>
</organism>
<sequence>MGQKGEQEEEDLVRKIGKYDANHGHHDNPPLRETFRRNVGSNKHTQQAAAAMRGGQRRVEGNEAIICRASVVG</sequence>
<evidence type="ECO:0000313" key="2">
    <source>
        <dbReference type="EMBL" id="MPC12604.1"/>
    </source>
</evidence>
<evidence type="ECO:0000313" key="3">
    <source>
        <dbReference type="Proteomes" id="UP000324222"/>
    </source>
</evidence>
<protein>
    <submittedName>
        <fullName evidence="2">Uncharacterized protein</fullName>
    </submittedName>
</protein>
<name>A0A5B7CV70_PORTR</name>
<evidence type="ECO:0000256" key="1">
    <source>
        <dbReference type="SAM" id="MobiDB-lite"/>
    </source>
</evidence>
<feature type="compositionally biased region" description="Basic and acidic residues" evidence="1">
    <location>
        <begin position="12"/>
        <end position="31"/>
    </location>
</feature>
<accession>A0A5B7CV70</accession>
<gene>
    <name evidence="2" type="ORF">E2C01_005307</name>
</gene>
<proteinExistence type="predicted"/>
<keyword evidence="3" id="KW-1185">Reference proteome</keyword>
<dbReference type="Proteomes" id="UP000324222">
    <property type="component" value="Unassembled WGS sequence"/>
</dbReference>
<comment type="caution">
    <text evidence="2">The sequence shown here is derived from an EMBL/GenBank/DDBJ whole genome shotgun (WGS) entry which is preliminary data.</text>
</comment>